<sequence length="126" mass="14186">MGDSSHGNSFTASSYFPLSYISCFPFSSLFFPRHSFIVPLVHQTIFLLKLLLNVLASDLSLITAPSSDRTGLHNIVLNLMKASNFTVMIQTTIGPYQNTAWSWYMMFYALLGGQYRNTDPPAMFML</sequence>
<name>A0A816JTA3_BRANA</name>
<dbReference type="Proteomes" id="UP001295469">
    <property type="component" value="Chromosome C04"/>
</dbReference>
<evidence type="ECO:0000313" key="1">
    <source>
        <dbReference type="EMBL" id="CAF1827641.1"/>
    </source>
</evidence>
<protein>
    <submittedName>
        <fullName evidence="1">(rape) hypothetical protein</fullName>
    </submittedName>
</protein>
<gene>
    <name evidence="1" type="ORF">DARMORV10_C04P20090.1</name>
</gene>
<proteinExistence type="predicted"/>
<dbReference type="AlphaFoldDB" id="A0A816JTA3"/>
<dbReference type="Gramene" id="CDY02065">
    <property type="protein sequence ID" value="CDY02065"/>
    <property type="gene ID" value="GSBRNA2T00113428001"/>
</dbReference>
<organism evidence="1">
    <name type="scientific">Brassica napus</name>
    <name type="common">Rape</name>
    <dbReference type="NCBI Taxonomy" id="3708"/>
    <lineage>
        <taxon>Eukaryota</taxon>
        <taxon>Viridiplantae</taxon>
        <taxon>Streptophyta</taxon>
        <taxon>Embryophyta</taxon>
        <taxon>Tracheophyta</taxon>
        <taxon>Spermatophyta</taxon>
        <taxon>Magnoliopsida</taxon>
        <taxon>eudicotyledons</taxon>
        <taxon>Gunneridae</taxon>
        <taxon>Pentapetalae</taxon>
        <taxon>rosids</taxon>
        <taxon>malvids</taxon>
        <taxon>Brassicales</taxon>
        <taxon>Brassicaceae</taxon>
        <taxon>Brassiceae</taxon>
        <taxon>Brassica</taxon>
    </lineage>
</organism>
<accession>A0A816JTA3</accession>
<reference evidence="1" key="1">
    <citation type="submission" date="2021-01" db="EMBL/GenBank/DDBJ databases">
        <authorList>
            <consortium name="Genoscope - CEA"/>
            <person name="William W."/>
        </authorList>
    </citation>
    <scope>NUCLEOTIDE SEQUENCE</scope>
</reference>
<dbReference type="EMBL" id="HG994368">
    <property type="protein sequence ID" value="CAF1827641.1"/>
    <property type="molecule type" value="Genomic_DNA"/>
</dbReference>